<feature type="region of interest" description="Disordered" evidence="1">
    <location>
        <begin position="84"/>
        <end position="104"/>
    </location>
</feature>
<proteinExistence type="predicted"/>
<accession>A0A0M4TKM9</accession>
<evidence type="ECO:0000313" key="2">
    <source>
        <dbReference type="EMBL" id="ALF46769.1"/>
    </source>
</evidence>
<feature type="region of interest" description="Disordered" evidence="1">
    <location>
        <begin position="1"/>
        <end position="30"/>
    </location>
</feature>
<gene>
    <name evidence="2" type="ORF">CCON33237_0038</name>
</gene>
<feature type="compositionally biased region" description="Polar residues" evidence="1">
    <location>
        <begin position="1"/>
        <end position="13"/>
    </location>
</feature>
<dbReference type="KEGG" id="ccoc:CCON33237_0038"/>
<evidence type="ECO:0000256" key="1">
    <source>
        <dbReference type="SAM" id="MobiDB-lite"/>
    </source>
</evidence>
<reference evidence="3" key="1">
    <citation type="submission" date="2015-08" db="EMBL/GenBank/DDBJ databases">
        <title>Comparative genomics of the Campylobacter concisus group.</title>
        <authorList>
            <person name="Miller W.G."/>
            <person name="Yee E."/>
            <person name="Chapman M.H."/>
            <person name="Huynh S."/>
            <person name="Bono J.L."/>
            <person name="On S.L.W."/>
            <person name="St Leger J."/>
            <person name="Foster G."/>
            <person name="Parker C.T."/>
        </authorList>
    </citation>
    <scope>NUCLEOTIDE SEQUENCE [LARGE SCALE GENOMIC DNA]</scope>
    <source>
        <strain evidence="3">ATCC 33237</strain>
    </source>
</reference>
<protein>
    <submittedName>
        <fullName evidence="2">Uncharacterized protein</fullName>
    </submittedName>
</protein>
<name>A0A0M4TKM9_9BACT</name>
<sequence length="160" mass="18668">MGNSTNFTGAFKSNNDDKQTIWGKKSDDNLEGQKIRQTLERFGVSFSNEGRKLLESSNISVDEFIEKYSKVINRSMPQEIGDYGLIDQKSDHEEQDNQTDTQKQETFKPMQVTKKFKTYDMQADEKFKEFYKFIKTEFDNGESIFEILEKVANKKVDKTI</sequence>
<dbReference type="AlphaFoldDB" id="A0A0M4TKM9"/>
<evidence type="ECO:0000313" key="3">
    <source>
        <dbReference type="Proteomes" id="UP000066049"/>
    </source>
</evidence>
<dbReference type="EMBL" id="CP012541">
    <property type="protein sequence ID" value="ALF46769.1"/>
    <property type="molecule type" value="Genomic_DNA"/>
</dbReference>
<organism evidence="2 3">
    <name type="scientific">Campylobacter concisus</name>
    <dbReference type="NCBI Taxonomy" id="199"/>
    <lineage>
        <taxon>Bacteria</taxon>
        <taxon>Pseudomonadati</taxon>
        <taxon>Campylobacterota</taxon>
        <taxon>Epsilonproteobacteria</taxon>
        <taxon>Campylobacterales</taxon>
        <taxon>Campylobacteraceae</taxon>
        <taxon>Campylobacter</taxon>
    </lineage>
</organism>
<feature type="compositionally biased region" description="Basic and acidic residues" evidence="1">
    <location>
        <begin position="14"/>
        <end position="30"/>
    </location>
</feature>
<dbReference type="Proteomes" id="UP000066049">
    <property type="component" value="Chromosome"/>
</dbReference>
<dbReference type="PATRIC" id="fig|199.248.peg.40"/>